<name>A0ABU1SXV4_9HYPH</name>
<dbReference type="PRINTS" id="PR00081">
    <property type="entry name" value="GDHRDH"/>
</dbReference>
<evidence type="ECO:0000256" key="2">
    <source>
        <dbReference type="ARBA" id="ARBA00023002"/>
    </source>
</evidence>
<gene>
    <name evidence="4" type="ORF">J2W52_005399</name>
</gene>
<reference evidence="4 5" key="1">
    <citation type="submission" date="2023-07" db="EMBL/GenBank/DDBJ databases">
        <title>Sorghum-associated microbial communities from plants grown in Nebraska, USA.</title>
        <authorList>
            <person name="Schachtman D."/>
        </authorList>
    </citation>
    <scope>NUCLEOTIDE SEQUENCE [LARGE SCALE GENOMIC DNA]</scope>
    <source>
        <strain evidence="4 5">3199</strain>
    </source>
</reference>
<organism evidence="4 5">
    <name type="scientific">Rhizobium miluonense</name>
    <dbReference type="NCBI Taxonomy" id="411945"/>
    <lineage>
        <taxon>Bacteria</taxon>
        <taxon>Pseudomonadati</taxon>
        <taxon>Pseudomonadota</taxon>
        <taxon>Alphaproteobacteria</taxon>
        <taxon>Hyphomicrobiales</taxon>
        <taxon>Rhizobiaceae</taxon>
        <taxon>Rhizobium/Agrobacterium group</taxon>
        <taxon>Rhizobium</taxon>
    </lineage>
</organism>
<evidence type="ECO:0000256" key="1">
    <source>
        <dbReference type="ARBA" id="ARBA00006484"/>
    </source>
</evidence>
<dbReference type="EMBL" id="JAVDUP010000010">
    <property type="protein sequence ID" value="MDR6903766.1"/>
    <property type="molecule type" value="Genomic_DNA"/>
</dbReference>
<dbReference type="InterPro" id="IPR036291">
    <property type="entry name" value="NAD(P)-bd_dom_sf"/>
</dbReference>
<dbReference type="RefSeq" id="WP_183774775.1">
    <property type="nucleotide sequence ID" value="NZ_JAVDUP010000010.1"/>
</dbReference>
<dbReference type="Gene3D" id="3.40.50.720">
    <property type="entry name" value="NAD(P)-binding Rossmann-like Domain"/>
    <property type="match status" value="1"/>
</dbReference>
<dbReference type="Pfam" id="PF13561">
    <property type="entry name" value="adh_short_C2"/>
    <property type="match status" value="1"/>
</dbReference>
<keyword evidence="5" id="KW-1185">Reference proteome</keyword>
<proteinExistence type="inferred from homology"/>
<keyword evidence="2" id="KW-0560">Oxidoreductase</keyword>
<dbReference type="PANTHER" id="PTHR43639">
    <property type="entry name" value="OXIDOREDUCTASE, SHORT-CHAIN DEHYDROGENASE/REDUCTASE FAMILY (AFU_ORTHOLOGUE AFUA_5G02870)"/>
    <property type="match status" value="1"/>
</dbReference>
<dbReference type="PANTHER" id="PTHR43639:SF1">
    <property type="entry name" value="SHORT-CHAIN DEHYDROGENASE_REDUCTASE FAMILY PROTEIN"/>
    <property type="match status" value="1"/>
</dbReference>
<dbReference type="PROSITE" id="PS00061">
    <property type="entry name" value="ADH_SHORT"/>
    <property type="match status" value="1"/>
</dbReference>
<protein>
    <submittedName>
        <fullName evidence="4">NAD(P)-dependent dehydrogenase (Short-subunit alcohol dehydrogenase family)</fullName>
    </submittedName>
</protein>
<dbReference type="InterPro" id="IPR057326">
    <property type="entry name" value="KR_dom"/>
</dbReference>
<feature type="domain" description="Ketoreductase" evidence="3">
    <location>
        <begin position="12"/>
        <end position="225"/>
    </location>
</feature>
<evidence type="ECO:0000313" key="5">
    <source>
        <dbReference type="Proteomes" id="UP001250791"/>
    </source>
</evidence>
<dbReference type="SMART" id="SM00822">
    <property type="entry name" value="PKS_KR"/>
    <property type="match status" value="1"/>
</dbReference>
<evidence type="ECO:0000313" key="4">
    <source>
        <dbReference type="EMBL" id="MDR6903766.1"/>
    </source>
</evidence>
<sequence>MPENGAMVCRGKTALVTGASRGIGRATALALAKAGAQVLVHYGQGRQEAEIVAEEIRLAGGRAETIGADLSTREGPHELAARVREIVGDRLDILVANAGIANAATIEETTAEDFDRLFAVNVRAPFFLVQQLLPILRDGSNIVLVSSLAARVSVGSLSAYAATKGSIDTLVKHFAAALGPRGVRVNAVAPGVVQTDMSNFTKTDAGRDFTLGIQSLKRLAEPDDISDVIAFLASDQARWVTGDIVHVDGGSKL</sequence>
<comment type="similarity">
    <text evidence="1">Belongs to the short-chain dehydrogenases/reductases (SDR) family.</text>
</comment>
<accession>A0ABU1SXV4</accession>
<dbReference type="InterPro" id="IPR002347">
    <property type="entry name" value="SDR_fam"/>
</dbReference>
<dbReference type="SUPFAM" id="SSF51735">
    <property type="entry name" value="NAD(P)-binding Rossmann-fold domains"/>
    <property type="match status" value="1"/>
</dbReference>
<dbReference type="InterPro" id="IPR020904">
    <property type="entry name" value="Sc_DH/Rdtase_CS"/>
</dbReference>
<comment type="caution">
    <text evidence="4">The sequence shown here is derived from an EMBL/GenBank/DDBJ whole genome shotgun (WGS) entry which is preliminary data.</text>
</comment>
<dbReference type="Proteomes" id="UP001250791">
    <property type="component" value="Unassembled WGS sequence"/>
</dbReference>
<evidence type="ECO:0000259" key="3">
    <source>
        <dbReference type="SMART" id="SM00822"/>
    </source>
</evidence>